<dbReference type="Proteomes" id="UP001551582">
    <property type="component" value="Unassembled WGS sequence"/>
</dbReference>
<dbReference type="InterPro" id="IPR005471">
    <property type="entry name" value="Tscrpt_reg_IclR_N"/>
</dbReference>
<dbReference type="InterPro" id="IPR036388">
    <property type="entry name" value="WH-like_DNA-bd_sf"/>
</dbReference>
<dbReference type="Gene3D" id="3.30.450.40">
    <property type="match status" value="1"/>
</dbReference>
<dbReference type="RefSeq" id="WP_359975452.1">
    <property type="nucleotide sequence ID" value="NZ_JBEZLS010000001.1"/>
</dbReference>
<proteinExistence type="predicted"/>
<dbReference type="SUPFAM" id="SSF55781">
    <property type="entry name" value="GAF domain-like"/>
    <property type="match status" value="1"/>
</dbReference>
<dbReference type="Pfam" id="PF09339">
    <property type="entry name" value="HTH_IclR"/>
    <property type="match status" value="1"/>
</dbReference>
<evidence type="ECO:0000256" key="2">
    <source>
        <dbReference type="ARBA" id="ARBA00023125"/>
    </source>
</evidence>
<dbReference type="PROSITE" id="PS51078">
    <property type="entry name" value="ICLR_ED"/>
    <property type="match status" value="1"/>
</dbReference>
<accession>A0ABV3DXB7</accession>
<dbReference type="InterPro" id="IPR050707">
    <property type="entry name" value="HTH_MetabolicPath_Reg"/>
</dbReference>
<keyword evidence="8" id="KW-1185">Reference proteome</keyword>
<comment type="caution">
    <text evidence="7">The sequence shown here is derived from an EMBL/GenBank/DDBJ whole genome shotgun (WGS) entry which is preliminary data.</text>
</comment>
<keyword evidence="1" id="KW-0805">Transcription regulation</keyword>
<name>A0ABV3DXB7_9ACTN</name>
<evidence type="ECO:0000256" key="4">
    <source>
        <dbReference type="SAM" id="MobiDB-lite"/>
    </source>
</evidence>
<dbReference type="InterPro" id="IPR029016">
    <property type="entry name" value="GAF-like_dom_sf"/>
</dbReference>
<dbReference type="SMART" id="SM00346">
    <property type="entry name" value="HTH_ICLR"/>
    <property type="match status" value="1"/>
</dbReference>
<evidence type="ECO:0000313" key="7">
    <source>
        <dbReference type="EMBL" id="MEU9349535.1"/>
    </source>
</evidence>
<feature type="domain" description="HTH iclR-type" evidence="5">
    <location>
        <begin position="37"/>
        <end position="96"/>
    </location>
</feature>
<feature type="domain" description="IclR-ED" evidence="6">
    <location>
        <begin position="94"/>
        <end position="269"/>
    </location>
</feature>
<dbReference type="EMBL" id="JBEZLS010000001">
    <property type="protein sequence ID" value="MEU9349535.1"/>
    <property type="molecule type" value="Genomic_DNA"/>
</dbReference>
<dbReference type="PANTHER" id="PTHR30136">
    <property type="entry name" value="HELIX-TURN-HELIX TRANSCRIPTIONAL REGULATOR, ICLR FAMILY"/>
    <property type="match status" value="1"/>
</dbReference>
<evidence type="ECO:0000259" key="5">
    <source>
        <dbReference type="PROSITE" id="PS51077"/>
    </source>
</evidence>
<dbReference type="Pfam" id="PF01614">
    <property type="entry name" value="IclR_C"/>
    <property type="match status" value="1"/>
</dbReference>
<protein>
    <submittedName>
        <fullName evidence="7">Helix-turn-helix domain-containing protein</fullName>
    </submittedName>
</protein>
<gene>
    <name evidence="7" type="ORF">AB0D65_00585</name>
</gene>
<feature type="region of interest" description="Disordered" evidence="4">
    <location>
        <begin position="1"/>
        <end position="25"/>
    </location>
</feature>
<sequence length="293" mass="30570">MSRRDPDTMAPVPDGTQSLPAAGPATATAPREWISGIGVLDKASVLLEIVEQAPAPLSELVARSGLSRPTVHRIAVALERLGLLTRDFHGRFALGPRLGSMSVEARYDRLAQASVPVLDDLHTRTGLDARVLRRRGRTQTCVATCAQGGVGPDGAERVPVGTSRPSTAGPVALVLLAWQEPEEIHEGLRGARFTAAHLAQVRRRGWARGSDVMQPGDIAYAVPVRAGGDRVVAALSVSGPPGRMDSIPSRWLGATVFDSAAALTDALRRAHAVPSGRPAGGRAAGGRAVVDAG</sequence>
<evidence type="ECO:0000313" key="8">
    <source>
        <dbReference type="Proteomes" id="UP001551582"/>
    </source>
</evidence>
<evidence type="ECO:0000259" key="6">
    <source>
        <dbReference type="PROSITE" id="PS51078"/>
    </source>
</evidence>
<dbReference type="PROSITE" id="PS51077">
    <property type="entry name" value="HTH_ICLR"/>
    <property type="match status" value="1"/>
</dbReference>
<keyword evidence="3" id="KW-0804">Transcription</keyword>
<reference evidence="7 8" key="1">
    <citation type="submission" date="2024-06" db="EMBL/GenBank/DDBJ databases">
        <title>The Natural Products Discovery Center: Release of the First 8490 Sequenced Strains for Exploring Actinobacteria Biosynthetic Diversity.</title>
        <authorList>
            <person name="Kalkreuter E."/>
            <person name="Kautsar S.A."/>
            <person name="Yang D."/>
            <person name="Bader C.D."/>
            <person name="Teijaro C.N."/>
            <person name="Fluegel L."/>
            <person name="Davis C.M."/>
            <person name="Simpson J.R."/>
            <person name="Lauterbach L."/>
            <person name="Steele A.D."/>
            <person name="Gui C."/>
            <person name="Meng S."/>
            <person name="Li G."/>
            <person name="Viehrig K."/>
            <person name="Ye F."/>
            <person name="Su P."/>
            <person name="Kiefer A.F."/>
            <person name="Nichols A."/>
            <person name="Cepeda A.J."/>
            <person name="Yan W."/>
            <person name="Fan B."/>
            <person name="Jiang Y."/>
            <person name="Adhikari A."/>
            <person name="Zheng C.-J."/>
            <person name="Schuster L."/>
            <person name="Cowan T.M."/>
            <person name="Smanski M.J."/>
            <person name="Chevrette M.G."/>
            <person name="De Carvalho L.P.S."/>
            <person name="Shen B."/>
        </authorList>
    </citation>
    <scope>NUCLEOTIDE SEQUENCE [LARGE SCALE GENOMIC DNA]</scope>
    <source>
        <strain evidence="7 8">NPDC048274</strain>
    </source>
</reference>
<dbReference type="SUPFAM" id="SSF46785">
    <property type="entry name" value="Winged helix' DNA-binding domain"/>
    <property type="match status" value="1"/>
</dbReference>
<evidence type="ECO:0000256" key="1">
    <source>
        <dbReference type="ARBA" id="ARBA00023015"/>
    </source>
</evidence>
<dbReference type="InterPro" id="IPR036390">
    <property type="entry name" value="WH_DNA-bd_sf"/>
</dbReference>
<evidence type="ECO:0000256" key="3">
    <source>
        <dbReference type="ARBA" id="ARBA00023163"/>
    </source>
</evidence>
<dbReference type="InterPro" id="IPR014757">
    <property type="entry name" value="Tscrpt_reg_IclR_C"/>
</dbReference>
<dbReference type="Gene3D" id="1.10.10.10">
    <property type="entry name" value="Winged helix-like DNA-binding domain superfamily/Winged helix DNA-binding domain"/>
    <property type="match status" value="1"/>
</dbReference>
<keyword evidence="2" id="KW-0238">DNA-binding</keyword>
<feature type="region of interest" description="Disordered" evidence="4">
    <location>
        <begin position="272"/>
        <end position="293"/>
    </location>
</feature>
<organism evidence="7 8">
    <name type="scientific">Streptomyces griseoloalbus</name>
    <dbReference type="NCBI Taxonomy" id="67303"/>
    <lineage>
        <taxon>Bacteria</taxon>
        <taxon>Bacillati</taxon>
        <taxon>Actinomycetota</taxon>
        <taxon>Actinomycetes</taxon>
        <taxon>Kitasatosporales</taxon>
        <taxon>Streptomycetaceae</taxon>
        <taxon>Streptomyces</taxon>
    </lineage>
</organism>
<dbReference type="PANTHER" id="PTHR30136:SF39">
    <property type="entry name" value="TRANSCRIPTIONAL REGULATORY PROTEIN"/>
    <property type="match status" value="1"/>
</dbReference>